<organism evidence="2 3">
    <name type="scientific">Ectothiorhodospira mobilis</name>
    <dbReference type="NCBI Taxonomy" id="195064"/>
    <lineage>
        <taxon>Bacteria</taxon>
        <taxon>Pseudomonadati</taxon>
        <taxon>Pseudomonadota</taxon>
        <taxon>Gammaproteobacteria</taxon>
        <taxon>Chromatiales</taxon>
        <taxon>Ectothiorhodospiraceae</taxon>
        <taxon>Ectothiorhodospira</taxon>
    </lineage>
</organism>
<dbReference type="RefSeq" id="WP_090483338.1">
    <property type="nucleotide sequence ID" value="NZ_FOUO01000001.1"/>
</dbReference>
<dbReference type="AlphaFoldDB" id="A0A1I4PE65"/>
<dbReference type="EMBL" id="FOUO01000001">
    <property type="protein sequence ID" value="SFM25999.1"/>
    <property type="molecule type" value="Genomic_DNA"/>
</dbReference>
<evidence type="ECO:0000313" key="3">
    <source>
        <dbReference type="Proteomes" id="UP000199556"/>
    </source>
</evidence>
<name>A0A1I4PE65_ECTMO</name>
<dbReference type="STRING" id="195064.SAMN05421721_101209"/>
<gene>
    <name evidence="2" type="ORF">SAMN05421721_101209</name>
</gene>
<proteinExistence type="predicted"/>
<evidence type="ECO:0008006" key="4">
    <source>
        <dbReference type="Google" id="ProtNLM"/>
    </source>
</evidence>
<dbReference type="OrthoDB" id="6191549at2"/>
<sequence>MAWLVLILAFALAPAPASGMRLSLEIGQLDGPGWVLSGIRAEMDTTTAPRLGLRVSHLRLPPPVPPLEDLRLDCPGGRLGADGLACPELRMVLPGLGAVTGRLQLSRASGVDLELDPFPLAGGRVGLRLQGGPGGWRARLRAREVEAEALAALTQQWELLPRQWTLSGRVDLEGEIRGQGGNAGDLRGRLTWRRGAFSDPSGRLAGEGLELVLEGVARSVAGGWKGDLEADARGGGVYADPVFLDLDARPVDLRLRARGQGERLQVSGLHLHWGQDLILRGEGRWSGEVFPSGLQGRLDVERARFPAVYDALLQPFLRGTVLGDLETAGEVSARLDWRGGRPVRAAVTADGLFADDRLGRLGLYDADARLLWDARGGAPMSHLGFMGGHLYRLPMGMTRMALQLQPDGLHLPGEVRIPLLDGALRVHTLALRGLGTGDPQLALDASLMPVSMGQLAAHLGMPPFQGILSGSIPGVRYRDGVLSVGGRLVVRAFDGLAVVRDLSLREPFGRAPVLTGELALEGMDLAALTDAFEFGRIRGRLHGYARDLELVNWSPVHFDAALYTPLEGDFPRRISQQALDNLVDLGGGVGGALGGGFLGLFDTFGYRQLGLACRLEGAVCRMRGVAPGPEGRGYYIVQGAGLPRVDVIGHTREVAWRELLARLAAALERGAVRGEAPGPPQGPAASSGTNP</sequence>
<evidence type="ECO:0000313" key="2">
    <source>
        <dbReference type="EMBL" id="SFM25999.1"/>
    </source>
</evidence>
<evidence type="ECO:0000256" key="1">
    <source>
        <dbReference type="SAM" id="MobiDB-lite"/>
    </source>
</evidence>
<reference evidence="2 3" key="1">
    <citation type="submission" date="2016-10" db="EMBL/GenBank/DDBJ databases">
        <authorList>
            <person name="de Groot N.N."/>
        </authorList>
    </citation>
    <scope>NUCLEOTIDE SEQUENCE [LARGE SCALE GENOMIC DNA]</scope>
    <source>
        <strain evidence="2 3">DSM 4180</strain>
    </source>
</reference>
<keyword evidence="3" id="KW-1185">Reference proteome</keyword>
<accession>A0A1I4PE65</accession>
<protein>
    <recommendedName>
        <fullName evidence="4">Dicarboxylate transport</fullName>
    </recommendedName>
</protein>
<feature type="region of interest" description="Disordered" evidence="1">
    <location>
        <begin position="671"/>
        <end position="691"/>
    </location>
</feature>
<dbReference type="Proteomes" id="UP000199556">
    <property type="component" value="Unassembled WGS sequence"/>
</dbReference>